<evidence type="ECO:0000256" key="1">
    <source>
        <dbReference type="ARBA" id="ARBA00000900"/>
    </source>
</evidence>
<keyword evidence="8" id="KW-0238">DNA-binding</keyword>
<proteinExistence type="predicted"/>
<feature type="domain" description="RING-type" evidence="13">
    <location>
        <begin position="318"/>
        <end position="342"/>
    </location>
</feature>
<dbReference type="Gene3D" id="3.30.40.10">
    <property type="entry name" value="Zinc/RING finger domain, C3HC4 (zinc finger)"/>
    <property type="match status" value="1"/>
</dbReference>
<feature type="domain" description="YDG" evidence="14">
    <location>
        <begin position="83"/>
        <end position="232"/>
    </location>
</feature>
<dbReference type="GO" id="GO:0008270">
    <property type="term" value="F:zinc ion binding"/>
    <property type="evidence" value="ECO:0007669"/>
    <property type="project" value="UniProtKB-KW"/>
</dbReference>
<keyword evidence="7" id="KW-0156">Chromatin regulator</keyword>
<feature type="compositionally biased region" description="Polar residues" evidence="12">
    <location>
        <begin position="530"/>
        <end position="539"/>
    </location>
</feature>
<keyword evidence="5 10" id="KW-0863">Zinc-finger</keyword>
<feature type="compositionally biased region" description="Basic and acidic residues" evidence="12">
    <location>
        <begin position="493"/>
        <end position="502"/>
    </location>
</feature>
<comment type="catalytic activity">
    <reaction evidence="1">
        <text>S-ubiquitinyl-[E2 ubiquitin-conjugating enzyme]-L-cysteine + [acceptor protein]-L-lysine = [E2 ubiquitin-conjugating enzyme]-L-cysteine + N(6)-ubiquitinyl-[acceptor protein]-L-lysine.</text>
        <dbReference type="EC" id="2.3.2.27"/>
    </reaction>
</comment>
<evidence type="ECO:0000313" key="16">
    <source>
        <dbReference type="Proteomes" id="UP000823388"/>
    </source>
</evidence>
<evidence type="ECO:0000256" key="7">
    <source>
        <dbReference type="ARBA" id="ARBA00022853"/>
    </source>
</evidence>
<evidence type="ECO:0000256" key="10">
    <source>
        <dbReference type="PROSITE-ProRule" id="PRU00175"/>
    </source>
</evidence>
<reference evidence="15" key="1">
    <citation type="submission" date="2020-05" db="EMBL/GenBank/DDBJ databases">
        <title>WGS assembly of Panicum virgatum.</title>
        <authorList>
            <person name="Lovell J.T."/>
            <person name="Jenkins J."/>
            <person name="Shu S."/>
            <person name="Juenger T.E."/>
            <person name="Schmutz J."/>
        </authorList>
    </citation>
    <scope>NUCLEOTIDE SEQUENCE</scope>
    <source>
        <strain evidence="15">AP13</strain>
    </source>
</reference>
<dbReference type="InterPro" id="IPR001841">
    <property type="entry name" value="Znf_RING"/>
</dbReference>
<evidence type="ECO:0000256" key="11">
    <source>
        <dbReference type="PROSITE-ProRule" id="PRU00358"/>
    </source>
</evidence>
<dbReference type="PROSITE" id="PS51015">
    <property type="entry name" value="YDG"/>
    <property type="match status" value="1"/>
</dbReference>
<dbReference type="SUPFAM" id="SSF57850">
    <property type="entry name" value="RING/U-box"/>
    <property type="match status" value="1"/>
</dbReference>
<keyword evidence="3" id="KW-0808">Transferase</keyword>
<name>A0A8T0U2Z3_PANVG</name>
<dbReference type="FunFam" id="2.30.280.10:FF:000002">
    <property type="entry name" value="E3 ubiquitin-protein ligase ORTHRUS 2"/>
    <property type="match status" value="1"/>
</dbReference>
<evidence type="ECO:0000256" key="8">
    <source>
        <dbReference type="ARBA" id="ARBA00023125"/>
    </source>
</evidence>
<dbReference type="SMART" id="SM00184">
    <property type="entry name" value="RING"/>
    <property type="match status" value="1"/>
</dbReference>
<evidence type="ECO:0000256" key="4">
    <source>
        <dbReference type="ARBA" id="ARBA00022723"/>
    </source>
</evidence>
<dbReference type="GO" id="GO:0044027">
    <property type="term" value="P:negative regulation of gene expression via chromosomal CpG island methylation"/>
    <property type="evidence" value="ECO:0007669"/>
    <property type="project" value="TreeGrafter"/>
</dbReference>
<dbReference type="PANTHER" id="PTHR14140:SF27">
    <property type="entry name" value="OS04G0289800 PROTEIN"/>
    <property type="match status" value="1"/>
</dbReference>
<dbReference type="EC" id="2.3.2.27" evidence="2"/>
<dbReference type="GO" id="GO:0003677">
    <property type="term" value="F:DNA binding"/>
    <property type="evidence" value="ECO:0007669"/>
    <property type="project" value="UniProtKB-KW"/>
</dbReference>
<feature type="compositionally biased region" description="Acidic residues" evidence="12">
    <location>
        <begin position="406"/>
        <end position="422"/>
    </location>
</feature>
<keyword evidence="9 11" id="KW-0539">Nucleus</keyword>
<evidence type="ECO:0000256" key="9">
    <source>
        <dbReference type="ARBA" id="ARBA00023242"/>
    </source>
</evidence>
<feature type="region of interest" description="Disordered" evidence="12">
    <location>
        <begin position="386"/>
        <end position="477"/>
    </location>
</feature>
<dbReference type="GO" id="GO:0005634">
    <property type="term" value="C:nucleus"/>
    <property type="evidence" value="ECO:0007669"/>
    <property type="project" value="UniProtKB-SubCell"/>
</dbReference>
<gene>
    <name evidence="15" type="ORF">PVAP13_3NG056700</name>
</gene>
<dbReference type="InterPro" id="IPR003105">
    <property type="entry name" value="SRA_YDG"/>
</dbReference>
<keyword evidence="16" id="KW-1185">Reference proteome</keyword>
<dbReference type="InterPro" id="IPR015947">
    <property type="entry name" value="PUA-like_sf"/>
</dbReference>
<dbReference type="PANTHER" id="PTHR14140">
    <property type="entry name" value="E3 UBIQUITIN-PROTEIN LIGASE UHRF-RELATED"/>
    <property type="match status" value="1"/>
</dbReference>
<dbReference type="Pfam" id="PF02182">
    <property type="entry name" value="SAD_SRA"/>
    <property type="match status" value="1"/>
</dbReference>
<dbReference type="InterPro" id="IPR045134">
    <property type="entry name" value="UHRF1/2-like"/>
</dbReference>
<evidence type="ECO:0000256" key="3">
    <source>
        <dbReference type="ARBA" id="ARBA00022679"/>
    </source>
</evidence>
<evidence type="ECO:0000256" key="2">
    <source>
        <dbReference type="ARBA" id="ARBA00012483"/>
    </source>
</evidence>
<comment type="subcellular location">
    <subcellularLocation>
        <location evidence="11">Nucleus</location>
    </subcellularLocation>
</comment>
<dbReference type="InterPro" id="IPR036987">
    <property type="entry name" value="SRA-YDG_sf"/>
</dbReference>
<dbReference type="PROSITE" id="PS50089">
    <property type="entry name" value="ZF_RING_2"/>
    <property type="match status" value="1"/>
</dbReference>
<dbReference type="GO" id="GO:0061630">
    <property type="term" value="F:ubiquitin protein ligase activity"/>
    <property type="evidence" value="ECO:0007669"/>
    <property type="project" value="UniProtKB-EC"/>
</dbReference>
<feature type="compositionally biased region" description="Acidic residues" evidence="12">
    <location>
        <begin position="386"/>
        <end position="396"/>
    </location>
</feature>
<keyword evidence="4" id="KW-0479">Metal-binding</keyword>
<evidence type="ECO:0000256" key="12">
    <source>
        <dbReference type="SAM" id="MobiDB-lite"/>
    </source>
</evidence>
<dbReference type="EMBL" id="CM029042">
    <property type="protein sequence ID" value="KAG2615463.1"/>
    <property type="molecule type" value="Genomic_DNA"/>
</dbReference>
<comment type="caution">
    <text evidence="15">The sequence shown here is derived from an EMBL/GenBank/DDBJ whole genome shotgun (WGS) entry which is preliminary data.</text>
</comment>
<evidence type="ECO:0000259" key="14">
    <source>
        <dbReference type="PROSITE" id="PS51015"/>
    </source>
</evidence>
<dbReference type="SMART" id="SM00466">
    <property type="entry name" value="SRA"/>
    <property type="match status" value="1"/>
</dbReference>
<dbReference type="PROSITE" id="PS00518">
    <property type="entry name" value="ZF_RING_1"/>
    <property type="match status" value="1"/>
</dbReference>
<feature type="region of interest" description="Disordered" evidence="12">
    <location>
        <begin position="491"/>
        <end position="539"/>
    </location>
</feature>
<evidence type="ECO:0000259" key="13">
    <source>
        <dbReference type="PROSITE" id="PS50089"/>
    </source>
</evidence>
<dbReference type="Gene3D" id="2.30.280.10">
    <property type="entry name" value="SRA-YDG"/>
    <property type="match status" value="1"/>
</dbReference>
<dbReference type="AlphaFoldDB" id="A0A8T0U2Z3"/>
<organism evidence="15 16">
    <name type="scientific">Panicum virgatum</name>
    <name type="common">Blackwell switchgrass</name>
    <dbReference type="NCBI Taxonomy" id="38727"/>
    <lineage>
        <taxon>Eukaryota</taxon>
        <taxon>Viridiplantae</taxon>
        <taxon>Streptophyta</taxon>
        <taxon>Embryophyta</taxon>
        <taxon>Tracheophyta</taxon>
        <taxon>Spermatophyta</taxon>
        <taxon>Magnoliopsida</taxon>
        <taxon>Liliopsida</taxon>
        <taxon>Poales</taxon>
        <taxon>Poaceae</taxon>
        <taxon>PACMAD clade</taxon>
        <taxon>Panicoideae</taxon>
        <taxon>Panicodae</taxon>
        <taxon>Paniceae</taxon>
        <taxon>Panicinae</taxon>
        <taxon>Panicum</taxon>
        <taxon>Panicum sect. Hiantes</taxon>
    </lineage>
</organism>
<evidence type="ECO:0000313" key="15">
    <source>
        <dbReference type="EMBL" id="KAG2615463.1"/>
    </source>
</evidence>
<dbReference type="Pfam" id="PF13445">
    <property type="entry name" value="zf-RING_UBOX"/>
    <property type="match status" value="1"/>
</dbReference>
<dbReference type="GO" id="GO:0016567">
    <property type="term" value="P:protein ubiquitination"/>
    <property type="evidence" value="ECO:0007669"/>
    <property type="project" value="UniProtKB-ARBA"/>
</dbReference>
<keyword evidence="6" id="KW-0862">Zinc</keyword>
<dbReference type="InterPro" id="IPR017907">
    <property type="entry name" value="Znf_RING_CS"/>
</dbReference>
<accession>A0A8T0U2Z3</accession>
<feature type="compositionally biased region" description="Basic and acidic residues" evidence="12">
    <location>
        <begin position="450"/>
        <end position="470"/>
    </location>
</feature>
<evidence type="ECO:0000256" key="5">
    <source>
        <dbReference type="ARBA" id="ARBA00022771"/>
    </source>
</evidence>
<evidence type="ECO:0000256" key="6">
    <source>
        <dbReference type="ARBA" id="ARBA00022833"/>
    </source>
</evidence>
<dbReference type="InterPro" id="IPR013083">
    <property type="entry name" value="Znf_RING/FYVE/PHD"/>
</dbReference>
<protein>
    <recommendedName>
        <fullName evidence="2">RING-type E3 ubiquitin transferase</fullName>
        <ecNumber evidence="2">2.3.2.27</ecNumber>
    </recommendedName>
</protein>
<sequence>MAQQPRINSALVEAIRMAKISKKASSDGSAFQYQYMRNDDRPDKAYRTERAKRAGKANASSGQIFVTIAPDHFGPILAENDPKRNIGVRVGETWADRLECRQWGAHFPHIAGIAGQSTHGAQSVALSGGYEDDEDHGEWFLYTGSGGRDLSGNKRTNKEQSFDQKFEKMNAALLISCMKGYPVRVVRSHKEKRSSYAPDFGVRYDGIYRIEKCWRKIGIQGKFKVCRYLFVRCENEPAPWTSDDHGDRPRPLPKIAELQDATDITERKGREGWKWMVPPPMSRKPVLTGVPESDKQVRRRARRTQMSVAERLLKEFACSICQEVIKEPLTTPCAHNFCKTCLLGAYDSQSSMRERSRAHSLLRLNPQINREMMALIETLQQKAVEEGGDDANECADSDSKENDCGLAEEEDDISLNEDEQASAEDKVTECQIGNSSDVNADGSAVITLAEIKEGDQQPKKHKGEAEEGKDATIMNKTSAAQVVDGLVEEDAVEEMKISKEVDDNNESQQPQKRKGEDADIGADGTKRMKTSASMDETAV</sequence>
<dbReference type="SUPFAM" id="SSF88697">
    <property type="entry name" value="PUA domain-like"/>
    <property type="match status" value="1"/>
</dbReference>
<dbReference type="Proteomes" id="UP000823388">
    <property type="component" value="Chromosome 3N"/>
</dbReference>
<dbReference type="InterPro" id="IPR027370">
    <property type="entry name" value="Znf-RING_euk"/>
</dbReference>